<dbReference type="Gene3D" id="3.30.450.40">
    <property type="match status" value="1"/>
</dbReference>
<protein>
    <recommendedName>
        <fullName evidence="2">histidine kinase</fullName>
        <ecNumber evidence="2">2.7.13.3</ecNumber>
    </recommendedName>
</protein>
<evidence type="ECO:0000256" key="4">
    <source>
        <dbReference type="ARBA" id="ARBA00022679"/>
    </source>
</evidence>
<feature type="domain" description="Signal transduction histidine kinase HWE region" evidence="9">
    <location>
        <begin position="340"/>
        <end position="422"/>
    </location>
</feature>
<organism evidence="10 11">
    <name type="scientific">Roseicella aerolata</name>
    <dbReference type="NCBI Taxonomy" id="2883479"/>
    <lineage>
        <taxon>Bacteria</taxon>
        <taxon>Pseudomonadati</taxon>
        <taxon>Pseudomonadota</taxon>
        <taxon>Alphaproteobacteria</taxon>
        <taxon>Acetobacterales</taxon>
        <taxon>Roseomonadaceae</taxon>
        <taxon>Roseicella</taxon>
    </lineage>
</organism>
<sequence>MNRHRPRDVAPDETAAQTDGEAQRLLALRRYAILDTPAEPAFDRIAALLRDLFGTPIGLVSLIDETRQWFKARIGVEVREVPRAQAFCDFTILPAGREGALVIEDLSADPRFRDNPLVAGEPHFRFYAGAPIVTPAGECIGTVSVLCFTPRPAGVSLAQRRWLRTMAAMATDELELRLQARLAQEAAARAEAAMQDAAAALAAEARLRRAQEAAGVVAFEFGPGGGAEGHGPALGAALRALHGLPPDGPLDPAAALTVVHPDDRAAMAATLERLAAQGGPFEQEYRVLLPEGGLRWLQLRGALRPPGDGRPGPPWRVAGVAQDVTARRSAEEVRTLLAREVDHRAKNALAVVQAALRLTPKDDPAAYAAAIEGRIAALARAHALLARQRWEAADLGAIIEAELAPFLRKAKDPAEAALAANPRARLEGAAITLAPHAVQPLAMVVHELATNATKHGALSATEGWLEVAWSLEPVAGGVVLRWTERGGPPVAGPPARRGFGSRLLETTIERQLGGTLECRWESAGLACEIRVPAARVLSGAG</sequence>
<comment type="catalytic activity">
    <reaction evidence="1">
        <text>ATP + protein L-histidine = ADP + protein N-phospho-L-histidine.</text>
        <dbReference type="EC" id="2.7.13.3"/>
    </reaction>
</comment>
<keyword evidence="7" id="KW-0067">ATP-binding</keyword>
<keyword evidence="6" id="KW-0418">Kinase</keyword>
<keyword evidence="5" id="KW-0547">Nucleotide-binding</keyword>
<dbReference type="Pfam" id="PF07536">
    <property type="entry name" value="HWE_HK"/>
    <property type="match status" value="1"/>
</dbReference>
<feature type="domain" description="GAF" evidence="8">
    <location>
        <begin position="37"/>
        <end position="184"/>
    </location>
</feature>
<dbReference type="EMBL" id="JAJAQI010000005">
    <property type="protein sequence ID" value="MCB4820994.1"/>
    <property type="molecule type" value="Genomic_DNA"/>
</dbReference>
<dbReference type="InterPro" id="IPR003018">
    <property type="entry name" value="GAF"/>
</dbReference>
<evidence type="ECO:0000256" key="3">
    <source>
        <dbReference type="ARBA" id="ARBA00022553"/>
    </source>
</evidence>
<dbReference type="Proteomes" id="UP001139311">
    <property type="component" value="Unassembled WGS sequence"/>
</dbReference>
<evidence type="ECO:0000256" key="6">
    <source>
        <dbReference type="ARBA" id="ARBA00022777"/>
    </source>
</evidence>
<evidence type="ECO:0000256" key="2">
    <source>
        <dbReference type="ARBA" id="ARBA00012438"/>
    </source>
</evidence>
<evidence type="ECO:0000256" key="7">
    <source>
        <dbReference type="ARBA" id="ARBA00022840"/>
    </source>
</evidence>
<comment type="caution">
    <text evidence="10">The sequence shown here is derived from an EMBL/GenBank/DDBJ whole genome shotgun (WGS) entry which is preliminary data.</text>
</comment>
<evidence type="ECO:0000256" key="5">
    <source>
        <dbReference type="ARBA" id="ARBA00022741"/>
    </source>
</evidence>
<keyword evidence="11" id="KW-1185">Reference proteome</keyword>
<accession>A0A9X1IBS9</accession>
<dbReference type="Gene3D" id="3.30.565.10">
    <property type="entry name" value="Histidine kinase-like ATPase, C-terminal domain"/>
    <property type="match status" value="1"/>
</dbReference>
<dbReference type="InterPro" id="IPR013655">
    <property type="entry name" value="PAS_fold_3"/>
</dbReference>
<dbReference type="GO" id="GO:0005524">
    <property type="term" value="F:ATP binding"/>
    <property type="evidence" value="ECO:0007669"/>
    <property type="project" value="UniProtKB-KW"/>
</dbReference>
<dbReference type="CDD" id="cd00130">
    <property type="entry name" value="PAS"/>
    <property type="match status" value="1"/>
</dbReference>
<evidence type="ECO:0000256" key="1">
    <source>
        <dbReference type="ARBA" id="ARBA00000085"/>
    </source>
</evidence>
<dbReference type="InterPro" id="IPR000014">
    <property type="entry name" value="PAS"/>
</dbReference>
<dbReference type="Gene3D" id="3.30.450.20">
    <property type="entry name" value="PAS domain"/>
    <property type="match status" value="1"/>
</dbReference>
<dbReference type="SUPFAM" id="SSF55781">
    <property type="entry name" value="GAF domain-like"/>
    <property type="match status" value="1"/>
</dbReference>
<dbReference type="AlphaFoldDB" id="A0A9X1IBS9"/>
<dbReference type="Pfam" id="PF01590">
    <property type="entry name" value="GAF"/>
    <property type="match status" value="1"/>
</dbReference>
<reference evidence="10" key="1">
    <citation type="submission" date="2021-10" db="EMBL/GenBank/DDBJ databases">
        <title>Roseicella aerolatum sp. nov., isolated from aerosols of e-waste dismantling site.</title>
        <authorList>
            <person name="Qin T."/>
        </authorList>
    </citation>
    <scope>NUCLEOTIDE SEQUENCE</scope>
    <source>
        <strain evidence="10">GB24</strain>
    </source>
</reference>
<dbReference type="Pfam" id="PF08447">
    <property type="entry name" value="PAS_3"/>
    <property type="match status" value="1"/>
</dbReference>
<gene>
    <name evidence="10" type="ORF">LHA35_04515</name>
</gene>
<dbReference type="InterPro" id="IPR035965">
    <property type="entry name" value="PAS-like_dom_sf"/>
</dbReference>
<keyword evidence="4" id="KW-0808">Transferase</keyword>
<evidence type="ECO:0000259" key="8">
    <source>
        <dbReference type="SMART" id="SM00065"/>
    </source>
</evidence>
<dbReference type="SMART" id="SM00065">
    <property type="entry name" value="GAF"/>
    <property type="match status" value="1"/>
</dbReference>
<dbReference type="SMART" id="SM00911">
    <property type="entry name" value="HWE_HK"/>
    <property type="match status" value="1"/>
</dbReference>
<dbReference type="PANTHER" id="PTHR41523:SF8">
    <property type="entry name" value="ETHYLENE RESPONSE SENSOR PROTEIN"/>
    <property type="match status" value="1"/>
</dbReference>
<evidence type="ECO:0000313" key="11">
    <source>
        <dbReference type="Proteomes" id="UP001139311"/>
    </source>
</evidence>
<name>A0A9X1IBS9_9PROT</name>
<dbReference type="PANTHER" id="PTHR41523">
    <property type="entry name" value="TWO-COMPONENT SYSTEM SENSOR PROTEIN"/>
    <property type="match status" value="1"/>
</dbReference>
<dbReference type="InterPro" id="IPR029016">
    <property type="entry name" value="GAF-like_dom_sf"/>
</dbReference>
<dbReference type="RefSeq" id="WP_226605056.1">
    <property type="nucleotide sequence ID" value="NZ_JAJAQI010000005.1"/>
</dbReference>
<dbReference type="EC" id="2.7.13.3" evidence="2"/>
<dbReference type="GO" id="GO:0004673">
    <property type="term" value="F:protein histidine kinase activity"/>
    <property type="evidence" value="ECO:0007669"/>
    <property type="project" value="UniProtKB-EC"/>
</dbReference>
<evidence type="ECO:0000259" key="9">
    <source>
        <dbReference type="SMART" id="SM00911"/>
    </source>
</evidence>
<keyword evidence="3" id="KW-0597">Phosphoprotein</keyword>
<proteinExistence type="predicted"/>
<dbReference type="InterPro" id="IPR036890">
    <property type="entry name" value="HATPase_C_sf"/>
</dbReference>
<dbReference type="InterPro" id="IPR011102">
    <property type="entry name" value="Sig_transdc_His_kinase_HWE"/>
</dbReference>
<dbReference type="SUPFAM" id="SSF55785">
    <property type="entry name" value="PYP-like sensor domain (PAS domain)"/>
    <property type="match status" value="1"/>
</dbReference>
<evidence type="ECO:0000313" key="10">
    <source>
        <dbReference type="EMBL" id="MCB4820994.1"/>
    </source>
</evidence>